<dbReference type="SMART" id="SM00353">
    <property type="entry name" value="HLH"/>
    <property type="match status" value="1"/>
</dbReference>
<dbReference type="GO" id="GO:0000981">
    <property type="term" value="F:DNA-binding transcription factor activity, RNA polymerase II-specific"/>
    <property type="evidence" value="ECO:0007669"/>
    <property type="project" value="TreeGrafter"/>
</dbReference>
<protein>
    <recommendedName>
        <fullName evidence="2">BHLH domain-containing protein</fullName>
    </recommendedName>
</protein>
<dbReference type="InterPro" id="IPR011598">
    <property type="entry name" value="bHLH_dom"/>
</dbReference>
<evidence type="ECO:0000313" key="3">
    <source>
        <dbReference type="EMBL" id="KAK3726404.1"/>
    </source>
</evidence>
<proteinExistence type="predicted"/>
<dbReference type="GO" id="GO:0046983">
    <property type="term" value="F:protein dimerization activity"/>
    <property type="evidence" value="ECO:0007669"/>
    <property type="project" value="InterPro"/>
</dbReference>
<feature type="compositionally biased region" description="Polar residues" evidence="1">
    <location>
        <begin position="56"/>
        <end position="65"/>
    </location>
</feature>
<sequence>MDVTSMDGQHKARDKSSSGLGSSDATIRACDTTTSGPVNHTPHKDRCQEKDEDSDLTQSVRSLNKTGLRVGCANTHSEGGDEEGFPSDRRRSQTPSCPPGEQDEELERRVSQCSGRQRQPVAQHPQLAPEIQDTRGSHRHWRPPHVQEQNGRQYHDQQTPVTSRLESPNLPQTMHHVTHYPRWTERSNCLSGHNIARIINSHGNTTSSGDHSSGTDNSSFSYSDISDCSSPFQDFYPDNHDKDGSLKVPAAFGSRSKVPEDVRLRINSRERQRMHDLNSALDSLRQVMPYSRGPAVKKLSKMSTLLLARNYIVMLSRSLEEMRSLVQELSIHPRLLGQHSQQPQQPPQPPQPPQRPVIEAVPLTVQLRPQPHQSCDSPVSSLSSSLTAPASSPSPKTQKTTTSPVTAAPSASLQHPVPLFHHAQPTVPRLPEVALYPPSLTSHPEVTSALQLFPQSYFPAPSLLRPSLHSPHALAGLIACACVSCMKQKALPPSSSV</sequence>
<dbReference type="InterPro" id="IPR036638">
    <property type="entry name" value="HLH_DNA-bd_sf"/>
</dbReference>
<accession>A0AAE0XZ20</accession>
<feature type="compositionally biased region" description="Polar residues" evidence="1">
    <location>
        <begin position="147"/>
        <end position="172"/>
    </location>
</feature>
<feature type="compositionally biased region" description="Low complexity" evidence="1">
    <location>
        <begin position="377"/>
        <end position="410"/>
    </location>
</feature>
<dbReference type="Proteomes" id="UP001283361">
    <property type="component" value="Unassembled WGS sequence"/>
</dbReference>
<feature type="region of interest" description="Disordered" evidence="1">
    <location>
        <begin position="369"/>
        <end position="410"/>
    </location>
</feature>
<dbReference type="GO" id="GO:0007423">
    <property type="term" value="P:sensory organ development"/>
    <property type="evidence" value="ECO:0007669"/>
    <property type="project" value="TreeGrafter"/>
</dbReference>
<evidence type="ECO:0000256" key="1">
    <source>
        <dbReference type="SAM" id="MobiDB-lite"/>
    </source>
</evidence>
<feature type="domain" description="BHLH" evidence="2">
    <location>
        <begin position="261"/>
        <end position="315"/>
    </location>
</feature>
<dbReference type="GO" id="GO:0070888">
    <property type="term" value="F:E-box binding"/>
    <property type="evidence" value="ECO:0007669"/>
    <property type="project" value="TreeGrafter"/>
</dbReference>
<organism evidence="3 4">
    <name type="scientific">Elysia crispata</name>
    <name type="common">lettuce slug</name>
    <dbReference type="NCBI Taxonomy" id="231223"/>
    <lineage>
        <taxon>Eukaryota</taxon>
        <taxon>Metazoa</taxon>
        <taxon>Spiralia</taxon>
        <taxon>Lophotrochozoa</taxon>
        <taxon>Mollusca</taxon>
        <taxon>Gastropoda</taxon>
        <taxon>Heterobranchia</taxon>
        <taxon>Euthyneura</taxon>
        <taxon>Panpulmonata</taxon>
        <taxon>Sacoglossa</taxon>
        <taxon>Placobranchoidea</taxon>
        <taxon>Plakobranchidae</taxon>
        <taxon>Elysia</taxon>
    </lineage>
</organism>
<dbReference type="GO" id="GO:0005634">
    <property type="term" value="C:nucleus"/>
    <property type="evidence" value="ECO:0007669"/>
    <property type="project" value="TreeGrafter"/>
</dbReference>
<dbReference type="Pfam" id="PF00010">
    <property type="entry name" value="HLH"/>
    <property type="match status" value="1"/>
</dbReference>
<name>A0AAE0XZ20_9GAST</name>
<dbReference type="GO" id="GO:0061564">
    <property type="term" value="P:axon development"/>
    <property type="evidence" value="ECO:0007669"/>
    <property type="project" value="TreeGrafter"/>
</dbReference>
<feature type="compositionally biased region" description="Low complexity" evidence="1">
    <location>
        <begin position="201"/>
        <end position="221"/>
    </location>
</feature>
<dbReference type="AlphaFoldDB" id="A0AAE0XZ20"/>
<dbReference type="Gene3D" id="4.10.280.10">
    <property type="entry name" value="Helix-loop-helix DNA-binding domain"/>
    <property type="match status" value="1"/>
</dbReference>
<dbReference type="InterPro" id="IPR050359">
    <property type="entry name" value="bHLH_transcription_factors"/>
</dbReference>
<feature type="region of interest" description="Disordered" evidence="1">
    <location>
        <begin position="200"/>
        <end position="221"/>
    </location>
</feature>
<dbReference type="SUPFAM" id="SSF47459">
    <property type="entry name" value="HLH, helix-loop-helix DNA-binding domain"/>
    <property type="match status" value="1"/>
</dbReference>
<feature type="compositionally biased region" description="Polar residues" evidence="1">
    <location>
        <begin position="17"/>
        <end position="38"/>
    </location>
</feature>
<dbReference type="EMBL" id="JAWDGP010007304">
    <property type="protein sequence ID" value="KAK3726404.1"/>
    <property type="molecule type" value="Genomic_DNA"/>
</dbReference>
<dbReference type="PROSITE" id="PS50888">
    <property type="entry name" value="BHLH"/>
    <property type="match status" value="1"/>
</dbReference>
<gene>
    <name evidence="3" type="ORF">RRG08_014552</name>
</gene>
<comment type="caution">
    <text evidence="3">The sequence shown here is derived from an EMBL/GenBank/DDBJ whole genome shotgun (WGS) entry which is preliminary data.</text>
</comment>
<keyword evidence="4" id="KW-1185">Reference proteome</keyword>
<evidence type="ECO:0000313" key="4">
    <source>
        <dbReference type="Proteomes" id="UP001283361"/>
    </source>
</evidence>
<evidence type="ECO:0000259" key="2">
    <source>
        <dbReference type="PROSITE" id="PS50888"/>
    </source>
</evidence>
<reference evidence="3" key="1">
    <citation type="journal article" date="2023" name="G3 (Bethesda)">
        <title>A reference genome for the long-term kleptoplast-retaining sea slug Elysia crispata morphotype clarki.</title>
        <authorList>
            <person name="Eastman K.E."/>
            <person name="Pendleton A.L."/>
            <person name="Shaikh M.A."/>
            <person name="Suttiyut T."/>
            <person name="Ogas R."/>
            <person name="Tomko P."/>
            <person name="Gavelis G."/>
            <person name="Widhalm J.R."/>
            <person name="Wisecaver J.H."/>
        </authorList>
    </citation>
    <scope>NUCLEOTIDE SEQUENCE</scope>
    <source>
        <strain evidence="3">ECLA1</strain>
    </source>
</reference>
<dbReference type="PANTHER" id="PTHR19290:SF164">
    <property type="entry name" value="BHLH DOMAIN-CONTAINING PROTEIN"/>
    <property type="match status" value="1"/>
</dbReference>
<dbReference type="GO" id="GO:0045944">
    <property type="term" value="P:positive regulation of transcription by RNA polymerase II"/>
    <property type="evidence" value="ECO:0007669"/>
    <property type="project" value="TreeGrafter"/>
</dbReference>
<feature type="region of interest" description="Disordered" evidence="1">
    <location>
        <begin position="1"/>
        <end position="173"/>
    </location>
</feature>
<dbReference type="PANTHER" id="PTHR19290">
    <property type="entry name" value="BASIC HELIX-LOOP-HELIX PROTEIN NEUROGENIN-RELATED"/>
    <property type="match status" value="1"/>
</dbReference>